<evidence type="ECO:0000313" key="2">
    <source>
        <dbReference type="EMBL" id="RYO80100.1"/>
    </source>
</evidence>
<dbReference type="EMBL" id="QJNU01001068">
    <property type="protein sequence ID" value="RYO80100.1"/>
    <property type="molecule type" value="Genomic_DNA"/>
</dbReference>
<evidence type="ECO:0000259" key="1">
    <source>
        <dbReference type="PROSITE" id="PS51462"/>
    </source>
</evidence>
<dbReference type="PANTHER" id="PTHR43736">
    <property type="entry name" value="ADP-RIBOSE PYROPHOSPHATASE"/>
    <property type="match status" value="1"/>
</dbReference>
<dbReference type="STRING" id="155417.A0A4Q4SWI5"/>
<dbReference type="CDD" id="cd02883">
    <property type="entry name" value="NUDIX_Hydrolase"/>
    <property type="match status" value="1"/>
</dbReference>
<dbReference type="Pfam" id="PF00293">
    <property type="entry name" value="NUDIX"/>
    <property type="match status" value="1"/>
</dbReference>
<comment type="caution">
    <text evidence="2">The sequence shown here is derived from an EMBL/GenBank/DDBJ whole genome shotgun (WGS) entry which is preliminary data.</text>
</comment>
<proteinExistence type="predicted"/>
<dbReference type="Gene3D" id="3.90.79.10">
    <property type="entry name" value="Nucleoside Triphosphate Pyrophosphohydrolase"/>
    <property type="match status" value="1"/>
</dbReference>
<sequence>MSGEPSRPGPPPVSIPPLQFPSSLARFDVAAKDYLSRHGESWDGIAIGALVFSHPPPADRVLLIQRAKTDSLPEKWEIPSGVVSNDPNKDATLLKAVVRELWEEAGLLARGLKRVVDAPGKEGFVFSNSTNTKVFCRFVYEVSTAEDENGGMQIRLNPAEHQDFVWATEEEIRELNVEGVEGERRKIELTSDHLWSLILEAFRLRREDVED</sequence>
<gene>
    <name evidence="2" type="ORF">DL764_009938</name>
</gene>
<dbReference type="AlphaFoldDB" id="A0A4Q4SWI5"/>
<dbReference type="PANTHER" id="PTHR43736:SF1">
    <property type="entry name" value="DIHYDRONEOPTERIN TRIPHOSPHATE DIPHOSPHATASE"/>
    <property type="match status" value="1"/>
</dbReference>
<dbReference type="InterPro" id="IPR015797">
    <property type="entry name" value="NUDIX_hydrolase-like_dom_sf"/>
</dbReference>
<dbReference type="SUPFAM" id="SSF55811">
    <property type="entry name" value="Nudix"/>
    <property type="match status" value="1"/>
</dbReference>
<reference evidence="2 3" key="1">
    <citation type="submission" date="2018-06" db="EMBL/GenBank/DDBJ databases">
        <title>Complete Genomes of Monosporascus.</title>
        <authorList>
            <person name="Robinson A.J."/>
            <person name="Natvig D.O."/>
        </authorList>
    </citation>
    <scope>NUCLEOTIDE SEQUENCE [LARGE SCALE GENOMIC DNA]</scope>
    <source>
        <strain evidence="2 3">CBS 110550</strain>
    </source>
</reference>
<dbReference type="OrthoDB" id="276276at2759"/>
<accession>A0A4Q4SWI5</accession>
<protein>
    <recommendedName>
        <fullName evidence="1">Nudix hydrolase domain-containing protein</fullName>
    </recommendedName>
</protein>
<name>A0A4Q4SWI5_9PEZI</name>
<dbReference type="InterPro" id="IPR000086">
    <property type="entry name" value="NUDIX_hydrolase_dom"/>
</dbReference>
<dbReference type="Proteomes" id="UP000293360">
    <property type="component" value="Unassembled WGS sequence"/>
</dbReference>
<evidence type="ECO:0000313" key="3">
    <source>
        <dbReference type="Proteomes" id="UP000293360"/>
    </source>
</evidence>
<keyword evidence="3" id="KW-1185">Reference proteome</keyword>
<dbReference type="PROSITE" id="PS51462">
    <property type="entry name" value="NUDIX"/>
    <property type="match status" value="1"/>
</dbReference>
<organism evidence="2 3">
    <name type="scientific">Monosporascus ibericus</name>
    <dbReference type="NCBI Taxonomy" id="155417"/>
    <lineage>
        <taxon>Eukaryota</taxon>
        <taxon>Fungi</taxon>
        <taxon>Dikarya</taxon>
        <taxon>Ascomycota</taxon>
        <taxon>Pezizomycotina</taxon>
        <taxon>Sordariomycetes</taxon>
        <taxon>Xylariomycetidae</taxon>
        <taxon>Xylariales</taxon>
        <taxon>Xylariales incertae sedis</taxon>
        <taxon>Monosporascus</taxon>
    </lineage>
</organism>
<feature type="domain" description="Nudix hydrolase" evidence="1">
    <location>
        <begin position="42"/>
        <end position="189"/>
    </location>
</feature>